<dbReference type="EMBL" id="CP157676">
    <property type="protein sequence ID" value="XBP72468.1"/>
    <property type="molecule type" value="Genomic_DNA"/>
</dbReference>
<dbReference type="InterPro" id="IPR002347">
    <property type="entry name" value="SDR_fam"/>
</dbReference>
<sequence length="255" mass="25891">MTAASFEGRVALVTGGMGAIGAAVCAALRERGARVVAADGAAGAAIDTVDLQGATPAVRLDVTKRAEIVSLVSRIESTLGPVDLLVNVAGVVSFGAAQTLDEAEWDRVIDINLKGTFLACQAVVPGMKRLGFGRIVNIGSVVGKNSGNARAWIDAAEQQRAGNVAYGVSKAGVHMLTGFFAKELAVDGITVNAVAPGPIATAMTTSFPPQLQALIPVGRMGTAADVAAAILFLAGREAGFITGEVLDVNGGMWCD</sequence>
<evidence type="ECO:0000256" key="1">
    <source>
        <dbReference type="ARBA" id="ARBA00006484"/>
    </source>
</evidence>
<dbReference type="Gene3D" id="3.40.50.720">
    <property type="entry name" value="NAD(P)-binding Rossmann-like Domain"/>
    <property type="match status" value="1"/>
</dbReference>
<gene>
    <name evidence="3" type="ORF">ABLV49_22370</name>
</gene>
<keyword evidence="3" id="KW-0614">Plasmid</keyword>
<dbReference type="PANTHER" id="PTHR42760:SF133">
    <property type="entry name" value="3-OXOACYL-[ACYL-CARRIER-PROTEIN] REDUCTASE"/>
    <property type="match status" value="1"/>
</dbReference>
<dbReference type="Pfam" id="PF13561">
    <property type="entry name" value="adh_short_C2"/>
    <property type="match status" value="1"/>
</dbReference>
<dbReference type="InterPro" id="IPR036291">
    <property type="entry name" value="NAD(P)-bd_dom_sf"/>
</dbReference>
<dbReference type="PRINTS" id="PR00080">
    <property type="entry name" value="SDRFAMILY"/>
</dbReference>
<name>A0AAU7LYC9_9BURK</name>
<dbReference type="GO" id="GO:0016616">
    <property type="term" value="F:oxidoreductase activity, acting on the CH-OH group of donors, NAD or NADP as acceptor"/>
    <property type="evidence" value="ECO:0007669"/>
    <property type="project" value="TreeGrafter"/>
</dbReference>
<organism evidence="3">
    <name type="scientific">Polaromonas hydrogenivorans</name>
    <dbReference type="NCBI Taxonomy" id="335476"/>
    <lineage>
        <taxon>Bacteria</taxon>
        <taxon>Pseudomonadati</taxon>
        <taxon>Pseudomonadota</taxon>
        <taxon>Betaproteobacteria</taxon>
        <taxon>Burkholderiales</taxon>
        <taxon>Comamonadaceae</taxon>
        <taxon>Polaromonas</taxon>
    </lineage>
</organism>
<dbReference type="PANTHER" id="PTHR42760">
    <property type="entry name" value="SHORT-CHAIN DEHYDROGENASES/REDUCTASES FAMILY MEMBER"/>
    <property type="match status" value="1"/>
</dbReference>
<dbReference type="AlphaFoldDB" id="A0AAU7LYC9"/>
<proteinExistence type="inferred from homology"/>
<dbReference type="SUPFAM" id="SSF51735">
    <property type="entry name" value="NAD(P)-binding Rossmann-fold domains"/>
    <property type="match status" value="1"/>
</dbReference>
<evidence type="ECO:0000313" key="3">
    <source>
        <dbReference type="EMBL" id="XBP72468.1"/>
    </source>
</evidence>
<protein>
    <submittedName>
        <fullName evidence="3">SDR family NAD(P)-dependent oxidoreductase</fullName>
    </submittedName>
</protein>
<comment type="similarity">
    <text evidence="1">Belongs to the short-chain dehydrogenases/reductases (SDR) family.</text>
</comment>
<dbReference type="PROSITE" id="PS00061">
    <property type="entry name" value="ADH_SHORT"/>
    <property type="match status" value="1"/>
</dbReference>
<dbReference type="RefSeq" id="WP_349282065.1">
    <property type="nucleotide sequence ID" value="NZ_CBCSCU010000051.1"/>
</dbReference>
<dbReference type="InterPro" id="IPR020904">
    <property type="entry name" value="Sc_DH/Rdtase_CS"/>
</dbReference>
<accession>A0AAU7LYC9</accession>
<reference evidence="3" key="1">
    <citation type="submission" date="2024-05" db="EMBL/GenBank/DDBJ databases">
        <authorList>
            <person name="Bunk B."/>
            <person name="Swiderski J."/>
            <person name="Sproer C."/>
            <person name="Thiel V."/>
        </authorList>
    </citation>
    <scope>NUCLEOTIDE SEQUENCE</scope>
    <source>
        <strain evidence="3">DSM 17735</strain>
        <plasmid evidence="3">p1</plasmid>
    </source>
</reference>
<keyword evidence="2" id="KW-0560">Oxidoreductase</keyword>
<dbReference type="PRINTS" id="PR00081">
    <property type="entry name" value="GDHRDH"/>
</dbReference>
<evidence type="ECO:0000256" key="2">
    <source>
        <dbReference type="ARBA" id="ARBA00023002"/>
    </source>
</evidence>
<dbReference type="FunFam" id="3.40.50.720:FF:000084">
    <property type="entry name" value="Short-chain dehydrogenase reductase"/>
    <property type="match status" value="1"/>
</dbReference>
<geneLocation type="plasmid" evidence="3">
    <name>p1</name>
</geneLocation>